<evidence type="ECO:0000313" key="1">
    <source>
        <dbReference type="EMBL" id="OIQ88220.1"/>
    </source>
</evidence>
<dbReference type="NCBIfam" id="TIGR04324">
    <property type="entry name" value="SpoChoClust_2"/>
    <property type="match status" value="1"/>
</dbReference>
<organism evidence="1">
    <name type="scientific">mine drainage metagenome</name>
    <dbReference type="NCBI Taxonomy" id="410659"/>
    <lineage>
        <taxon>unclassified sequences</taxon>
        <taxon>metagenomes</taxon>
        <taxon>ecological metagenomes</taxon>
    </lineage>
</organism>
<evidence type="ECO:0008006" key="2">
    <source>
        <dbReference type="Google" id="ProtNLM"/>
    </source>
</evidence>
<protein>
    <recommendedName>
        <fullName evidence="2">Sporadic carbohydrate cluster 2OG-Fe(II) oxygenase</fullName>
    </recommendedName>
</protein>
<accession>A0A1J5R826</accession>
<dbReference type="InterPro" id="IPR027611">
    <property type="entry name" value="SpoChClust_oxygenase"/>
</dbReference>
<dbReference type="SUPFAM" id="SSF51197">
    <property type="entry name" value="Clavaminate synthase-like"/>
    <property type="match status" value="1"/>
</dbReference>
<dbReference type="AlphaFoldDB" id="A0A1J5R826"/>
<proteinExistence type="predicted"/>
<sequence>MSAGAPGPWQSLPEAEADLCRRFMAEGHVIVPAADRAALDALQRRAATLAAAHLGLPEPDDATAFLDGIHHAVTPEALNPLRLAVIQGLNAWPEARPLYHALGRAVLDTVAGNELAMQRRLNLSIQLPGDESSLLPAHADLWSGDSPFEVVLWVPLVDCFASKSMYLLPPAANAAVQADVGRFAGQSAETLFQAIAADVRFLNVPYGSVLLFSQNLLHGNRVNTEATSRWSMNCRFKSVLSPYADKRLGEFFEPLVIRPATRLGMSARLPGGFHD</sequence>
<gene>
    <name evidence="1" type="ORF">GALL_299120</name>
</gene>
<dbReference type="Gene3D" id="2.60.120.620">
    <property type="entry name" value="q2cbj1_9rhob like domain"/>
    <property type="match status" value="1"/>
</dbReference>
<comment type="caution">
    <text evidence="1">The sequence shown here is derived from an EMBL/GenBank/DDBJ whole genome shotgun (WGS) entry which is preliminary data.</text>
</comment>
<dbReference type="EMBL" id="MLJW01000382">
    <property type="protein sequence ID" value="OIQ88220.1"/>
    <property type="molecule type" value="Genomic_DNA"/>
</dbReference>
<name>A0A1J5R826_9ZZZZ</name>
<reference evidence="1" key="1">
    <citation type="submission" date="2016-10" db="EMBL/GenBank/DDBJ databases">
        <title>Sequence of Gallionella enrichment culture.</title>
        <authorList>
            <person name="Poehlein A."/>
            <person name="Muehling M."/>
            <person name="Daniel R."/>
        </authorList>
    </citation>
    <scope>NUCLEOTIDE SEQUENCE</scope>
</reference>